<proteinExistence type="predicted"/>
<evidence type="ECO:0000313" key="1">
    <source>
        <dbReference type="EMBL" id="HIZ85704.1"/>
    </source>
</evidence>
<comment type="caution">
    <text evidence="1">The sequence shown here is derived from an EMBL/GenBank/DDBJ whole genome shotgun (WGS) entry which is preliminary data.</text>
</comment>
<reference evidence="1" key="1">
    <citation type="journal article" date="2021" name="PeerJ">
        <title>Extensive microbial diversity within the chicken gut microbiome revealed by metagenomics and culture.</title>
        <authorList>
            <person name="Gilroy R."/>
            <person name="Ravi A."/>
            <person name="Getino M."/>
            <person name="Pursley I."/>
            <person name="Horton D.L."/>
            <person name="Alikhan N.F."/>
            <person name="Baker D."/>
            <person name="Gharbi K."/>
            <person name="Hall N."/>
            <person name="Watson M."/>
            <person name="Adriaenssens E.M."/>
            <person name="Foster-Nyarko E."/>
            <person name="Jarju S."/>
            <person name="Secka A."/>
            <person name="Antonio M."/>
            <person name="Oren A."/>
            <person name="Chaudhuri R.R."/>
            <person name="La Ragione R."/>
            <person name="Hildebrand F."/>
            <person name="Pallen M.J."/>
        </authorList>
    </citation>
    <scope>NUCLEOTIDE SEQUENCE</scope>
    <source>
        <strain evidence="1">Gambia16-554</strain>
    </source>
</reference>
<reference evidence="1" key="2">
    <citation type="submission" date="2021-04" db="EMBL/GenBank/DDBJ databases">
        <authorList>
            <person name="Gilroy R."/>
        </authorList>
    </citation>
    <scope>NUCLEOTIDE SEQUENCE</scope>
    <source>
        <strain evidence="1">Gambia16-554</strain>
    </source>
</reference>
<gene>
    <name evidence="1" type="ORF">IAC04_04360</name>
</gene>
<sequence>MKQAFLRKVDGASDLLLFFAGWGAEPCMFEYGEMTDGSGTGDVMMCWDYRDLRFNAGMLEGYSTTRVLAWSMGVWAAGRVLSGLDMAPGYRVAVNGTPFPIHDSMGIPEAVFDGTLASLSERDLSKFRRRMCGSAEAFERLTDLPLSRTLEELREELAALGQAVRESTSGNFAWSHAVIGTEDMIFPAANQKTAWTRAGVPVSILDIPHWHPETFRKLIFSGSSWTNN</sequence>
<dbReference type="InterPro" id="IPR007398">
    <property type="entry name" value="BioG"/>
</dbReference>
<dbReference type="AlphaFoldDB" id="A0A9D2GRM2"/>
<protein>
    <submittedName>
        <fullName evidence="1">DUF452 family protein</fullName>
    </submittedName>
</protein>
<dbReference type="EMBL" id="DXAW01000082">
    <property type="protein sequence ID" value="HIZ85704.1"/>
    <property type="molecule type" value="Genomic_DNA"/>
</dbReference>
<dbReference type="Proteomes" id="UP000824115">
    <property type="component" value="Unassembled WGS sequence"/>
</dbReference>
<dbReference type="Pfam" id="PF04301">
    <property type="entry name" value="BioG"/>
    <property type="match status" value="1"/>
</dbReference>
<name>A0A9D2GRM2_9BACT</name>
<organism evidence="1 2">
    <name type="scientific">Candidatus Coprenecus stercoravium</name>
    <dbReference type="NCBI Taxonomy" id="2840735"/>
    <lineage>
        <taxon>Bacteria</taxon>
        <taxon>Pseudomonadati</taxon>
        <taxon>Bacteroidota</taxon>
        <taxon>Bacteroidia</taxon>
        <taxon>Bacteroidales</taxon>
        <taxon>Rikenellaceae</taxon>
        <taxon>Rikenellaceae incertae sedis</taxon>
        <taxon>Candidatus Coprenecus</taxon>
    </lineage>
</organism>
<accession>A0A9D2GRM2</accession>
<evidence type="ECO:0000313" key="2">
    <source>
        <dbReference type="Proteomes" id="UP000824115"/>
    </source>
</evidence>